<dbReference type="InterPro" id="IPR057733">
    <property type="entry name" value="UBE2O-like_SH3-B"/>
</dbReference>
<accession>A0A8K0AGD4</accession>
<evidence type="ECO:0000256" key="18">
    <source>
        <dbReference type="ARBA" id="ARBA00082143"/>
    </source>
</evidence>
<evidence type="ECO:0000259" key="21">
    <source>
        <dbReference type="Pfam" id="PF00179"/>
    </source>
</evidence>
<evidence type="ECO:0000256" key="14">
    <source>
        <dbReference type="ARBA" id="ARBA00076102"/>
    </source>
</evidence>
<dbReference type="Pfam" id="PF00179">
    <property type="entry name" value="UQ_con"/>
    <property type="match status" value="1"/>
</dbReference>
<feature type="compositionally biased region" description="Basic and acidic residues" evidence="20">
    <location>
        <begin position="1040"/>
        <end position="1060"/>
    </location>
</feature>
<keyword evidence="26" id="KW-1185">Reference proteome</keyword>
<evidence type="ECO:0000256" key="15">
    <source>
        <dbReference type="ARBA" id="ARBA00077073"/>
    </source>
</evidence>
<evidence type="ECO:0000256" key="13">
    <source>
        <dbReference type="ARBA" id="ARBA00065490"/>
    </source>
</evidence>
<feature type="compositionally biased region" description="Low complexity" evidence="20">
    <location>
        <begin position="1359"/>
        <end position="1370"/>
    </location>
</feature>
<comment type="function">
    <text evidence="12">E2/E3 hybrid ubiquitin-protein ligase that displays both E2 and E3 ligase activities and mediates monoubiquitination of target proteins. Negatively regulates TRAF6-mediated NF-kappa-B activation independently of its E2 activity. Acts as a positive regulator of BMP7 signaling by mediating monoubiquitination of SMAD6, thereby regulating adipogenesis. Mediates monoubiquitination at different sites of the nuclear localization signal (NLS) of BAP1, leading to cytoplasmic retention of BAP1. Also able to monoubiquitinate the NLS of other chromatin-associated proteins, such as INO80 and CXXC1, affecting their subcellular location. Acts as a regulator of retrograde transport by assisting the TRIM27:MAGEL2 E3 ubiquitin ligase complex to mediate 'Lys-63'-linked ubiquitination of WASHC1, leading to promote endosomal F-actin assembly.</text>
</comment>
<evidence type="ECO:0000256" key="16">
    <source>
        <dbReference type="ARBA" id="ARBA00077504"/>
    </source>
</evidence>
<feature type="domain" description="UBE2O-like SH3-B" evidence="22">
    <location>
        <begin position="875"/>
        <end position="942"/>
    </location>
</feature>
<evidence type="ECO:0000259" key="24">
    <source>
        <dbReference type="Pfam" id="PF23046"/>
    </source>
</evidence>
<evidence type="ECO:0000256" key="3">
    <source>
        <dbReference type="ARBA" id="ARBA00022490"/>
    </source>
</evidence>
<dbReference type="Gene3D" id="3.10.110.10">
    <property type="entry name" value="Ubiquitin Conjugating Enzyme"/>
    <property type="match status" value="1"/>
</dbReference>
<feature type="region of interest" description="Disordered" evidence="20">
    <location>
        <begin position="996"/>
        <end position="1101"/>
    </location>
</feature>
<keyword evidence="5" id="KW-0808">Transferase</keyword>
<dbReference type="FunFam" id="3.10.110.10:FF:000045">
    <property type="entry name" value="Ubiquitin conjugating enzyme E2 O"/>
    <property type="match status" value="1"/>
</dbReference>
<feature type="coiled-coil region" evidence="19">
    <location>
        <begin position="370"/>
        <end position="397"/>
    </location>
</feature>
<feature type="compositionally biased region" description="Acidic residues" evidence="20">
    <location>
        <begin position="1006"/>
        <end position="1039"/>
    </location>
</feature>
<name>A0A8K0AGD4_BRALA</name>
<dbReference type="Pfam" id="PF23046">
    <property type="entry name" value="tSH3-B_UBE2O"/>
    <property type="match status" value="1"/>
</dbReference>
<feature type="domain" description="UBE2O-like tandem tSH3-B" evidence="24">
    <location>
        <begin position="153"/>
        <end position="296"/>
    </location>
</feature>
<keyword evidence="11" id="KW-0539">Nucleus</keyword>
<dbReference type="OrthoDB" id="47801at2759"/>
<keyword evidence="3" id="KW-0963">Cytoplasm</keyword>
<keyword evidence="6" id="KW-0547">Nucleotide-binding</keyword>
<evidence type="ECO:0000256" key="19">
    <source>
        <dbReference type="SAM" id="Coils"/>
    </source>
</evidence>
<feature type="region of interest" description="Disordered" evidence="20">
    <location>
        <begin position="775"/>
        <end position="803"/>
    </location>
</feature>
<evidence type="ECO:0000256" key="11">
    <source>
        <dbReference type="ARBA" id="ARBA00023242"/>
    </source>
</evidence>
<keyword evidence="9" id="KW-0832">Ubl conjugation</keyword>
<dbReference type="InterPro" id="IPR057735">
    <property type="entry name" value="UBE2O-like_tSH3-B"/>
</dbReference>
<dbReference type="SUPFAM" id="SSF54495">
    <property type="entry name" value="UBC-like"/>
    <property type="match status" value="1"/>
</dbReference>
<organism evidence="25 26">
    <name type="scientific">Branchiostoma lanceolatum</name>
    <name type="common">Common lancelet</name>
    <name type="synonym">Amphioxus lanceolatum</name>
    <dbReference type="NCBI Taxonomy" id="7740"/>
    <lineage>
        <taxon>Eukaryota</taxon>
        <taxon>Metazoa</taxon>
        <taxon>Chordata</taxon>
        <taxon>Cephalochordata</taxon>
        <taxon>Leptocardii</taxon>
        <taxon>Amphioxiformes</taxon>
        <taxon>Branchiostomatidae</taxon>
        <taxon>Branchiostoma</taxon>
    </lineage>
</organism>
<dbReference type="Pfam" id="PF23043">
    <property type="entry name" value="SH3-B_UBE2O"/>
    <property type="match status" value="1"/>
</dbReference>
<evidence type="ECO:0000256" key="7">
    <source>
        <dbReference type="ARBA" id="ARBA00022786"/>
    </source>
</evidence>
<evidence type="ECO:0000259" key="22">
    <source>
        <dbReference type="Pfam" id="PF23043"/>
    </source>
</evidence>
<feature type="compositionally biased region" description="Basic and acidic residues" evidence="20">
    <location>
        <begin position="540"/>
        <end position="549"/>
    </location>
</feature>
<feature type="region of interest" description="Disordered" evidence="20">
    <location>
        <begin position="727"/>
        <end position="757"/>
    </location>
</feature>
<evidence type="ECO:0000256" key="2">
    <source>
        <dbReference type="ARBA" id="ARBA00004496"/>
    </source>
</evidence>
<dbReference type="InterPro" id="IPR000608">
    <property type="entry name" value="UBC"/>
</dbReference>
<feature type="region of interest" description="Disordered" evidence="20">
    <location>
        <begin position="1469"/>
        <end position="1509"/>
    </location>
</feature>
<evidence type="ECO:0000256" key="10">
    <source>
        <dbReference type="ARBA" id="ARBA00023054"/>
    </source>
</evidence>
<feature type="domain" description="UBC core" evidence="21">
    <location>
        <begin position="1151"/>
        <end position="1296"/>
    </location>
</feature>
<keyword evidence="8" id="KW-0067">ATP-binding</keyword>
<dbReference type="CDD" id="cd23837">
    <property type="entry name" value="UBCc_UBE2O"/>
    <property type="match status" value="1"/>
</dbReference>
<feature type="compositionally biased region" description="Polar residues" evidence="20">
    <location>
        <begin position="1378"/>
        <end position="1401"/>
    </location>
</feature>
<dbReference type="PANTHER" id="PTHR46116:SF15">
    <property type="entry name" value="(E3-INDEPENDENT) E2 UBIQUITIN-CONJUGATING ENZYME"/>
    <property type="match status" value="1"/>
</dbReference>
<evidence type="ECO:0000256" key="12">
    <source>
        <dbReference type="ARBA" id="ARBA00057012"/>
    </source>
</evidence>
<evidence type="ECO:0000313" key="26">
    <source>
        <dbReference type="Proteomes" id="UP000838412"/>
    </source>
</evidence>
<gene>
    <name evidence="25" type="primary">UBE2O</name>
    <name evidence="25" type="ORF">BLAG_LOCUS24777</name>
</gene>
<evidence type="ECO:0000256" key="1">
    <source>
        <dbReference type="ARBA" id="ARBA00004123"/>
    </source>
</evidence>
<evidence type="ECO:0000313" key="25">
    <source>
        <dbReference type="EMBL" id="CAH1273420.1"/>
    </source>
</evidence>
<evidence type="ECO:0000256" key="9">
    <source>
        <dbReference type="ARBA" id="ARBA00022843"/>
    </source>
</evidence>
<feature type="compositionally biased region" description="Polar residues" evidence="20">
    <location>
        <begin position="1345"/>
        <end position="1358"/>
    </location>
</feature>
<evidence type="ECO:0000256" key="4">
    <source>
        <dbReference type="ARBA" id="ARBA00022553"/>
    </source>
</evidence>
<feature type="domain" description="UBE2O-like SH3-C" evidence="23">
    <location>
        <begin position="943"/>
        <end position="1009"/>
    </location>
</feature>
<feature type="compositionally biased region" description="Polar residues" evidence="20">
    <location>
        <begin position="1071"/>
        <end position="1082"/>
    </location>
</feature>
<dbReference type="Pfam" id="PF23044">
    <property type="entry name" value="SH3-C_UBE2O"/>
    <property type="match status" value="1"/>
</dbReference>
<dbReference type="PANTHER" id="PTHR46116">
    <property type="entry name" value="(E3-INDEPENDENT) E2 UBIQUITIN-CONJUGATING ENZYME"/>
    <property type="match status" value="1"/>
</dbReference>
<keyword evidence="4" id="KW-0597">Phosphoprotein</keyword>
<feature type="region of interest" description="Disordered" evidence="20">
    <location>
        <begin position="1344"/>
        <end position="1440"/>
    </location>
</feature>
<feature type="compositionally biased region" description="Basic and acidic residues" evidence="20">
    <location>
        <begin position="499"/>
        <end position="512"/>
    </location>
</feature>
<feature type="coiled-coil region" evidence="19">
    <location>
        <begin position="440"/>
        <end position="467"/>
    </location>
</feature>
<evidence type="ECO:0000256" key="6">
    <source>
        <dbReference type="ARBA" id="ARBA00022741"/>
    </source>
</evidence>
<sequence length="1554" mass="170972">MSQVTPCGQVRSNMAAQESDDRYRPKLFYEDVVSRKKVGLIQYGVVVASFLESDDEDDEDFEPQVKLKRGHVRVTWYPDGQREVVPEAKLHLVDRSLMPRDFVRRHTAGQDSQGGTVLNTDITVDLQIIGTNKVIPGVNSKKLKPLQRILPYEYVVYGVWLGRVRDVNAHLILRLSNGARCSMWVGDAAQLEDIRVQSDAFWEEEHAFYPGQTLMGPAKAFKDVEWLSGRQPILSSKAKFKVTVEDLMLKEVNVEWQTRGFSPPKKQPSELDEDLKPPEAAIQGDNINNLRKPEHFMYTHITFGDRAVYRLTEEDLGKVQILAPPSMTKEPALPDESVDDVAKEKTKGAAAAYELAKLLSEEAAKAIDFAEKKTREASQANDRIQKITNEAFELIQQAKEKANDVPAMQDSISKLAEEFSGNKTFTEEALQQFLMTKSTLENVYSTMEEAQRKSAEIEEAMEITKVKSKEAAAANEAAKIKSREASEASKVVKQMSQEARKAVEKMEGEIRASKRKIEKSKEETEGAETSQRVQGRRERRQNEKKHDNDTQEAGSSKSGTDNEDELLSVQSGAAVVNASLNRVDLSDNLKTEFSEQEERDKKNVGVVLVSEILKNDKNERDLALEGASGGPMNDSAMEHPEMFSQACEALGGAVSQFCFGLNGIMADISGTLELVNKVEKDLSPQAPDNSISESNRLKSDAIHANGFSESQATTVKLLNGEIDSDRQLLTDGASGGSGSVMSAETIPSSGKAAEDSSKLAVLEDKDFIADDEEDVLTDDDNADSECSSSTASSRSSKSGRSKRVGLTLGVKTLKKAHRRVKKRKKRGAHQEWVAGDVVPVEVVNVSTQVDVMWQDSTIEHGIPANELAPIQHCDEHEFCPGDFIVDKRVTPKKDMYGFVRTVDHKARTCQIQWQEAAPGHPQGFLTHEEEEVSAYDLGDHPDYTYRIGDLVVRIADSTQAACRTPTSEKPCIGQVLRTNGDGSLAVVWIDNSVSSVPPQDLYRVDSEDEGGWSGDDSEWESVDSDEDWETDSDPASGDEVDGKPKSAEKPKEKKKDKKESTSSSATKPSQEQKGASRTQEVTSPEREVMSPGEEVMSPGEEVMSPCSQVQEAKWVSAKGEGFSVSETCPACHQFKDQDFGPANMKSFFSNIKKELTVLSTSLPEGILVKTFEDRMDLFSAAIKGPHNTPYEDGLFLFDLKLPDAYPLIPPLLHYLAYHSGRLNPNLYEDGKVCVSLLGTWQGKGTEKWTKDSNLLQVLVSIQGLILVSEPYYNEAGFEKDKGSQEGLENSRCYNEMVLLKMVQTMSKMALNPPDIFKEEIIEHCRQHGHRMIQRLESWLELAETDSPNGTETKANSGGTATSINSVTTTTEHQPAAAASNQPLARQSLTSVTPSGNDQPKTTMLPKTDQSVVGENQSLTNRDQPTTSSEQPAVTSISQQLACAASSKNHASTSANQSDLAEAGSSQLGINFNNSKETQRDSSQSSVDASKVPPTTVSMSEIVDGSSSSQEGGVVLPYNPAGFPLFPLSKGFRMSLRSHLTAYRSVLHKLGIQES</sequence>
<feature type="compositionally biased region" description="Low complexity" evidence="20">
    <location>
        <begin position="784"/>
        <end position="796"/>
    </location>
</feature>
<keyword evidence="7" id="KW-0833">Ubl conjugation pathway</keyword>
<reference evidence="25" key="1">
    <citation type="submission" date="2022-01" db="EMBL/GenBank/DDBJ databases">
        <authorList>
            <person name="Braso-Vives M."/>
        </authorList>
    </citation>
    <scope>NUCLEOTIDE SEQUENCE</scope>
</reference>
<comment type="subunit">
    <text evidence="13">Interacts with CPNE1 (via VWFA domain) and CPNE4 (via VWFA domain). Interacts with UBR2.</text>
</comment>
<evidence type="ECO:0000256" key="17">
    <source>
        <dbReference type="ARBA" id="ARBA00081850"/>
    </source>
</evidence>
<dbReference type="GO" id="GO:0005737">
    <property type="term" value="C:cytoplasm"/>
    <property type="evidence" value="ECO:0007669"/>
    <property type="project" value="UniProtKB-SubCell"/>
</dbReference>
<dbReference type="GO" id="GO:0005634">
    <property type="term" value="C:nucleus"/>
    <property type="evidence" value="ECO:0007669"/>
    <property type="project" value="UniProtKB-SubCell"/>
</dbReference>
<proteinExistence type="predicted"/>
<dbReference type="GO" id="GO:0005524">
    <property type="term" value="F:ATP binding"/>
    <property type="evidence" value="ECO:0007669"/>
    <property type="project" value="UniProtKB-KW"/>
</dbReference>
<dbReference type="InterPro" id="IPR057734">
    <property type="entry name" value="UBE2O-like_SH3-C"/>
</dbReference>
<protein>
    <recommendedName>
        <fullName evidence="15">E2/E3 hybrid ubiquitin-protein ligase UBE2O</fullName>
    </recommendedName>
    <alternativeName>
        <fullName evidence="18">Ubiquitin carrier protein O</fullName>
    </alternativeName>
    <alternativeName>
        <fullName evidence="14">Ubiquitin-conjugating enzyme E2 O</fullName>
    </alternativeName>
    <alternativeName>
        <fullName evidence="17">Ubiquitin-conjugating enzyme E2 of 230 kDa</fullName>
    </alternativeName>
    <alternativeName>
        <fullName evidence="16">Ubiquitin-protein ligase O</fullName>
    </alternativeName>
</protein>
<evidence type="ECO:0000256" key="20">
    <source>
        <dbReference type="SAM" id="MobiDB-lite"/>
    </source>
</evidence>
<dbReference type="Proteomes" id="UP000838412">
    <property type="component" value="Chromosome 9"/>
</dbReference>
<dbReference type="InterPro" id="IPR016135">
    <property type="entry name" value="UBQ-conjugating_enzyme/RWD"/>
</dbReference>
<feature type="region of interest" description="Disordered" evidence="20">
    <location>
        <begin position="499"/>
        <end position="565"/>
    </location>
</feature>
<evidence type="ECO:0000259" key="23">
    <source>
        <dbReference type="Pfam" id="PF23044"/>
    </source>
</evidence>
<dbReference type="GO" id="GO:0061631">
    <property type="term" value="F:ubiquitin conjugating enzyme activity"/>
    <property type="evidence" value="ECO:0007669"/>
    <property type="project" value="TreeGrafter"/>
</dbReference>
<dbReference type="SMART" id="SM00212">
    <property type="entry name" value="UBCc"/>
    <property type="match status" value="1"/>
</dbReference>
<evidence type="ECO:0000256" key="5">
    <source>
        <dbReference type="ARBA" id="ARBA00022679"/>
    </source>
</evidence>
<feature type="compositionally biased region" description="Polar residues" evidence="20">
    <location>
        <begin position="1407"/>
        <end position="1440"/>
    </location>
</feature>
<evidence type="ECO:0000256" key="8">
    <source>
        <dbReference type="ARBA" id="ARBA00022840"/>
    </source>
</evidence>
<dbReference type="EMBL" id="OV696694">
    <property type="protein sequence ID" value="CAH1273420.1"/>
    <property type="molecule type" value="Genomic_DNA"/>
</dbReference>
<comment type="subcellular location">
    <subcellularLocation>
        <location evidence="2">Cytoplasm</location>
    </subcellularLocation>
    <subcellularLocation>
        <location evidence="1">Nucleus</location>
    </subcellularLocation>
</comment>
<keyword evidence="10 19" id="KW-0175">Coiled coil</keyword>